<organism evidence="4 5">
    <name type="scientific">Nocardioides glacieisoli</name>
    <dbReference type="NCBI Taxonomy" id="1168730"/>
    <lineage>
        <taxon>Bacteria</taxon>
        <taxon>Bacillati</taxon>
        <taxon>Actinomycetota</taxon>
        <taxon>Actinomycetes</taxon>
        <taxon>Propionibacteriales</taxon>
        <taxon>Nocardioidaceae</taxon>
        <taxon>Nocardioides</taxon>
    </lineage>
</organism>
<feature type="region of interest" description="Disordered" evidence="1">
    <location>
        <begin position="169"/>
        <end position="188"/>
    </location>
</feature>
<evidence type="ECO:0000313" key="4">
    <source>
        <dbReference type="EMBL" id="RYB90723.1"/>
    </source>
</evidence>
<feature type="transmembrane region" description="Helical" evidence="2">
    <location>
        <begin position="20"/>
        <end position="40"/>
    </location>
</feature>
<dbReference type="EMBL" id="SDWS01000004">
    <property type="protein sequence ID" value="RYB90723.1"/>
    <property type="molecule type" value="Genomic_DNA"/>
</dbReference>
<evidence type="ECO:0000313" key="5">
    <source>
        <dbReference type="Proteomes" id="UP000291838"/>
    </source>
</evidence>
<evidence type="ECO:0000256" key="2">
    <source>
        <dbReference type="SAM" id="Phobius"/>
    </source>
</evidence>
<dbReference type="OrthoDB" id="505641at2"/>
<dbReference type="Proteomes" id="UP000291838">
    <property type="component" value="Unassembled WGS sequence"/>
</dbReference>
<protein>
    <submittedName>
        <fullName evidence="4">DUF4082 domain-containing protein</fullName>
    </submittedName>
</protein>
<dbReference type="AlphaFoldDB" id="A0A4Q2RTM4"/>
<feature type="compositionally biased region" description="Pro residues" evidence="1">
    <location>
        <begin position="214"/>
        <end position="224"/>
    </location>
</feature>
<evidence type="ECO:0000256" key="1">
    <source>
        <dbReference type="SAM" id="MobiDB-lite"/>
    </source>
</evidence>
<reference evidence="4 5" key="1">
    <citation type="submission" date="2019-01" db="EMBL/GenBank/DDBJ databases">
        <title>Novel species of Nocardioides.</title>
        <authorList>
            <person name="Liu Q."/>
            <person name="Xin Y.-H."/>
        </authorList>
    </citation>
    <scope>NUCLEOTIDE SEQUENCE [LARGE SCALE GENOMIC DNA]</scope>
    <source>
        <strain evidence="4 5">HLT3-15</strain>
    </source>
</reference>
<keyword evidence="5" id="KW-1185">Reference proteome</keyword>
<feature type="domain" description="DUF4082" evidence="3">
    <location>
        <begin position="57"/>
        <end position="196"/>
    </location>
</feature>
<feature type="region of interest" description="Disordered" evidence="1">
    <location>
        <begin position="204"/>
        <end position="230"/>
    </location>
</feature>
<keyword evidence="2" id="KW-1133">Transmembrane helix</keyword>
<accession>A0A4Q2RTM4</accession>
<dbReference type="RefSeq" id="WP_129475343.1">
    <property type="nucleotide sequence ID" value="NZ_SDWS01000004.1"/>
</dbReference>
<dbReference type="InterPro" id="IPR025141">
    <property type="entry name" value="DUF4082"/>
</dbReference>
<sequence length="486" mass="51297">MIRVIPLLRRRRPRWLQLRVVATLLIGLGTVVPLAVLPLAEPADAASTTGILGSKMRPTTRAVPQKTSVNLGVKFTSRRAGQVTALQFYRSPRQTKSYVASLWDNDGTLLGRTRFRASDRSGWQTAKLRSPVRLLEGRVYVASYLASHGQHAVKRGGFARKRTVNGFTVNPGGGVRTRSNKSRAPRNSAGGANFLVDVVFTPQRSAPTATPTPTTTPTPIPGGWPGPDNTGVPNGTTLSPYSGPLTVTTANTVIQNVVVNGTLEIAAPGVRIVNTRVNGHVDLRDPRTSGASFTITDSEIHVGATLTTGLLRGNFTATRIEVTGGMRSIYCEINCVVEDSWVHAQGGDPGGSTHFGGIRMGESTTLRHNTITCEAMRGPGTGCSAGLTGYGDFGPIQNNLIERNIFLGGGGGGSTVCAYGGSSGDDGSKPYGHLANNVRFVGNVFVRGASGTCGNIRAVSGFDPTRPGNLWSGNTWDDGTPVNYTD</sequence>
<gene>
    <name evidence="4" type="ORF">EUA06_10560</name>
</gene>
<proteinExistence type="predicted"/>
<dbReference type="Pfam" id="PF13313">
    <property type="entry name" value="DUF4082"/>
    <property type="match status" value="1"/>
</dbReference>
<name>A0A4Q2RTM4_9ACTN</name>
<keyword evidence="2" id="KW-0472">Membrane</keyword>
<keyword evidence="2" id="KW-0812">Transmembrane</keyword>
<comment type="caution">
    <text evidence="4">The sequence shown here is derived from an EMBL/GenBank/DDBJ whole genome shotgun (WGS) entry which is preliminary data.</text>
</comment>
<evidence type="ECO:0000259" key="3">
    <source>
        <dbReference type="Pfam" id="PF13313"/>
    </source>
</evidence>